<dbReference type="OrthoDB" id="9762085at2"/>
<accession>A0A4P5P9F3</accession>
<name>A0A4P5P9F3_9ENTE</name>
<dbReference type="InterPro" id="IPR050361">
    <property type="entry name" value="MPP/UQCRC_Complex"/>
</dbReference>
<evidence type="ECO:0000313" key="3">
    <source>
        <dbReference type="Proteomes" id="UP000290567"/>
    </source>
</evidence>
<dbReference type="InterPro" id="IPR011249">
    <property type="entry name" value="Metalloenz_LuxS/M16"/>
</dbReference>
<gene>
    <name evidence="2" type="primary">yueF</name>
    <name evidence="2" type="ORF">NRIC_20870</name>
</gene>
<dbReference type="NCBIfam" id="NF047422">
    <property type="entry name" value="YfmF_fam"/>
    <property type="match status" value="1"/>
</dbReference>
<dbReference type="PANTHER" id="PTHR11851:SF186">
    <property type="entry name" value="INACTIVE METALLOPROTEASE YMFF-RELATED"/>
    <property type="match status" value="1"/>
</dbReference>
<dbReference type="RefSeq" id="WP_146622632.1">
    <property type="nucleotide sequence ID" value="NZ_BJCC01000015.1"/>
</dbReference>
<dbReference type="GO" id="GO:0046872">
    <property type="term" value="F:metal ion binding"/>
    <property type="evidence" value="ECO:0007669"/>
    <property type="project" value="InterPro"/>
</dbReference>
<organism evidence="2 3">
    <name type="scientific">Enterococcus florum</name>
    <dbReference type="NCBI Taxonomy" id="2480627"/>
    <lineage>
        <taxon>Bacteria</taxon>
        <taxon>Bacillati</taxon>
        <taxon>Bacillota</taxon>
        <taxon>Bacilli</taxon>
        <taxon>Lactobacillales</taxon>
        <taxon>Enterococcaceae</taxon>
        <taxon>Enterococcus</taxon>
    </lineage>
</organism>
<protein>
    <submittedName>
        <fullName evidence="2">Peptidase M16</fullName>
    </submittedName>
</protein>
<feature type="domain" description="Peptidase M16 C-terminal" evidence="1">
    <location>
        <begin position="179"/>
        <end position="352"/>
    </location>
</feature>
<dbReference type="Proteomes" id="UP000290567">
    <property type="component" value="Unassembled WGS sequence"/>
</dbReference>
<dbReference type="Pfam" id="PF05193">
    <property type="entry name" value="Peptidase_M16_C"/>
    <property type="match status" value="1"/>
</dbReference>
<comment type="caution">
    <text evidence="2">The sequence shown here is derived from an EMBL/GenBank/DDBJ whole genome shotgun (WGS) entry which is preliminary data.</text>
</comment>
<proteinExistence type="predicted"/>
<evidence type="ECO:0000313" key="2">
    <source>
        <dbReference type="EMBL" id="GCF94196.1"/>
    </source>
</evidence>
<dbReference type="AlphaFoldDB" id="A0A4P5P9F3"/>
<sequence length="417" mass="47727">MIQLKQGVRLHVLPTKKYKTIHIYARFTTRLQRERMTKRSLLSNLLETNSANYPDQTKLSAQLAELYGASFGINVGRKGNLHWLNIGVSVVNGKYVNDPDILPQAVDFFKEILFHPNIKEGSFDVQTFALEKENLQSYLESLNEDKQTLASLKLQETYFTEEAQKIPSFGSLEDLVHETSQSIAAYYQEMLANDQIDIFVIGDVEEETLKGLFAALPFTDREETKPEIYYSQPVSNVIRESQLQESVIQGKLNLAYSTGIYFQDKARFPLLVFNGLFGGFPHSKLFMNVREKESLAYYASSSFDTFRGYMNVQTGINSQNREKVLHLVAEQLQALQKGEFSELAFKQTKAMLRNQYLLGLDRPQNAIEIAYMEQWMPGTYLTDEQWLARLDAVTPQEVEKVAKQIQLQAIFFLDGGQ</sequence>
<dbReference type="Gene3D" id="3.30.830.10">
    <property type="entry name" value="Metalloenzyme, LuxS/M16 peptidase-like"/>
    <property type="match status" value="2"/>
</dbReference>
<dbReference type="EMBL" id="BJCC01000015">
    <property type="protein sequence ID" value="GCF94196.1"/>
    <property type="molecule type" value="Genomic_DNA"/>
</dbReference>
<dbReference type="SUPFAM" id="SSF63411">
    <property type="entry name" value="LuxS/MPP-like metallohydrolase"/>
    <property type="match status" value="2"/>
</dbReference>
<dbReference type="InterPro" id="IPR007863">
    <property type="entry name" value="Peptidase_M16_C"/>
</dbReference>
<evidence type="ECO:0000259" key="1">
    <source>
        <dbReference type="Pfam" id="PF05193"/>
    </source>
</evidence>
<keyword evidence="3" id="KW-1185">Reference proteome</keyword>
<reference evidence="3" key="1">
    <citation type="submission" date="2019-02" db="EMBL/GenBank/DDBJ databases">
        <title>Draft genome sequence of Enterococcus sp. Gos25-1.</title>
        <authorList>
            <person name="Tanaka N."/>
            <person name="Shiwa Y."/>
            <person name="Fujita N."/>
        </authorList>
    </citation>
    <scope>NUCLEOTIDE SEQUENCE [LARGE SCALE GENOMIC DNA]</scope>
    <source>
        <strain evidence="3">Gos25-1</strain>
    </source>
</reference>
<dbReference type="PANTHER" id="PTHR11851">
    <property type="entry name" value="METALLOPROTEASE"/>
    <property type="match status" value="1"/>
</dbReference>